<keyword evidence="4" id="KW-0238">DNA-binding</keyword>
<protein>
    <submittedName>
        <fullName evidence="8">Sigma-70 family RNA polymerase sigma factor</fullName>
    </submittedName>
</protein>
<dbReference type="EMBL" id="RCUY01000004">
    <property type="protein sequence ID" value="RLP83468.1"/>
    <property type="molecule type" value="Genomic_DNA"/>
</dbReference>
<comment type="caution">
    <text evidence="8">The sequence shown here is derived from an EMBL/GenBank/DDBJ whole genome shotgun (WGS) entry which is preliminary data.</text>
</comment>
<gene>
    <name evidence="8" type="ORF">D9V34_05510</name>
</gene>
<dbReference type="InterPro" id="IPR036388">
    <property type="entry name" value="WH-like_DNA-bd_sf"/>
</dbReference>
<dbReference type="Gene3D" id="1.10.10.10">
    <property type="entry name" value="Winged helix-like DNA-binding domain superfamily/Winged helix DNA-binding domain"/>
    <property type="match status" value="1"/>
</dbReference>
<dbReference type="GO" id="GO:0006352">
    <property type="term" value="P:DNA-templated transcription initiation"/>
    <property type="evidence" value="ECO:0007669"/>
    <property type="project" value="InterPro"/>
</dbReference>
<feature type="domain" description="RNA polymerase sigma factor 70 region 4 type 2" evidence="7">
    <location>
        <begin position="103"/>
        <end position="154"/>
    </location>
</feature>
<dbReference type="InterPro" id="IPR013249">
    <property type="entry name" value="RNA_pol_sigma70_r4_t2"/>
</dbReference>
<keyword evidence="2" id="KW-0805">Transcription regulation</keyword>
<dbReference type="Pfam" id="PF08281">
    <property type="entry name" value="Sigma70_r4_2"/>
    <property type="match status" value="1"/>
</dbReference>
<reference evidence="8 9" key="1">
    <citation type="submission" date="2018-10" db="EMBL/GenBank/DDBJ databases">
        <authorList>
            <person name="Li J."/>
        </authorList>
    </citation>
    <scope>NUCLEOTIDE SEQUENCE [LARGE SCALE GENOMIC DNA]</scope>
    <source>
        <strain evidence="8 9">JCM 11654</strain>
    </source>
</reference>
<dbReference type="InterPro" id="IPR014284">
    <property type="entry name" value="RNA_pol_sigma-70_dom"/>
</dbReference>
<dbReference type="InterPro" id="IPR007627">
    <property type="entry name" value="RNA_pol_sigma70_r2"/>
</dbReference>
<proteinExistence type="inferred from homology"/>
<dbReference type="OrthoDB" id="4184921at2"/>
<evidence type="ECO:0000259" key="7">
    <source>
        <dbReference type="Pfam" id="PF08281"/>
    </source>
</evidence>
<dbReference type="RefSeq" id="WP_121687881.1">
    <property type="nucleotide sequence ID" value="NZ_RCUY01000004.1"/>
</dbReference>
<evidence type="ECO:0000259" key="6">
    <source>
        <dbReference type="Pfam" id="PF04542"/>
    </source>
</evidence>
<dbReference type="Pfam" id="PF04542">
    <property type="entry name" value="Sigma70_r2"/>
    <property type="match status" value="1"/>
</dbReference>
<dbReference type="InterPro" id="IPR013325">
    <property type="entry name" value="RNA_pol_sigma_r2"/>
</dbReference>
<keyword evidence="3" id="KW-0731">Sigma factor</keyword>
<evidence type="ECO:0000256" key="2">
    <source>
        <dbReference type="ARBA" id="ARBA00023015"/>
    </source>
</evidence>
<dbReference type="InterPro" id="IPR013324">
    <property type="entry name" value="RNA_pol_sigma_r3/r4-like"/>
</dbReference>
<dbReference type="InterPro" id="IPR039425">
    <property type="entry name" value="RNA_pol_sigma-70-like"/>
</dbReference>
<evidence type="ECO:0000256" key="1">
    <source>
        <dbReference type="ARBA" id="ARBA00010641"/>
    </source>
</evidence>
<evidence type="ECO:0000313" key="9">
    <source>
        <dbReference type="Proteomes" id="UP000269438"/>
    </source>
</evidence>
<dbReference type="GO" id="GO:0016987">
    <property type="term" value="F:sigma factor activity"/>
    <property type="evidence" value="ECO:0007669"/>
    <property type="project" value="UniProtKB-KW"/>
</dbReference>
<evidence type="ECO:0000313" key="8">
    <source>
        <dbReference type="EMBL" id="RLP83468.1"/>
    </source>
</evidence>
<dbReference type="SUPFAM" id="SSF88659">
    <property type="entry name" value="Sigma3 and sigma4 domains of RNA polymerase sigma factors"/>
    <property type="match status" value="1"/>
</dbReference>
<dbReference type="Proteomes" id="UP000269438">
    <property type="component" value="Unassembled WGS sequence"/>
</dbReference>
<evidence type="ECO:0000256" key="5">
    <source>
        <dbReference type="ARBA" id="ARBA00023163"/>
    </source>
</evidence>
<evidence type="ECO:0000256" key="3">
    <source>
        <dbReference type="ARBA" id="ARBA00023082"/>
    </source>
</evidence>
<dbReference type="NCBIfam" id="TIGR02937">
    <property type="entry name" value="sigma70-ECF"/>
    <property type="match status" value="1"/>
</dbReference>
<evidence type="ECO:0000256" key="4">
    <source>
        <dbReference type="ARBA" id="ARBA00023125"/>
    </source>
</evidence>
<keyword evidence="5" id="KW-0804">Transcription</keyword>
<dbReference type="PANTHER" id="PTHR43133">
    <property type="entry name" value="RNA POLYMERASE ECF-TYPE SIGMA FACTO"/>
    <property type="match status" value="1"/>
</dbReference>
<keyword evidence="9" id="KW-1185">Reference proteome</keyword>
<dbReference type="PANTHER" id="PTHR43133:SF8">
    <property type="entry name" value="RNA POLYMERASE SIGMA FACTOR HI_1459-RELATED"/>
    <property type="match status" value="1"/>
</dbReference>
<sequence length="172" mass="19381">MTRQQSAVFEHVFHANYVLVRRYAERRVPSAALAEDIAAETFTAAWVRYQQGDSIELPWLYRVASNKINDHFRSAERKRAVEETLERVLSEQEEGADTLEKIALGRSLLKLTDREREAILLTYWEGLGAAEVAVALSCSVASAWAILSRARKKLRVLMGEPFVAGMTDGGRK</sequence>
<dbReference type="Gene3D" id="1.10.1740.10">
    <property type="match status" value="1"/>
</dbReference>
<dbReference type="GO" id="GO:0003677">
    <property type="term" value="F:DNA binding"/>
    <property type="evidence" value="ECO:0007669"/>
    <property type="project" value="UniProtKB-KW"/>
</dbReference>
<dbReference type="AlphaFoldDB" id="A0A3L7AVC9"/>
<feature type="domain" description="RNA polymerase sigma-70 region 2" evidence="6">
    <location>
        <begin position="13"/>
        <end position="77"/>
    </location>
</feature>
<dbReference type="SUPFAM" id="SSF88946">
    <property type="entry name" value="Sigma2 domain of RNA polymerase sigma factors"/>
    <property type="match status" value="1"/>
</dbReference>
<comment type="similarity">
    <text evidence="1">Belongs to the sigma-70 factor family. ECF subfamily.</text>
</comment>
<organism evidence="8 9">
    <name type="scientific">Mycetocola lacteus</name>
    <dbReference type="NCBI Taxonomy" id="76637"/>
    <lineage>
        <taxon>Bacteria</taxon>
        <taxon>Bacillati</taxon>
        <taxon>Actinomycetota</taxon>
        <taxon>Actinomycetes</taxon>
        <taxon>Micrococcales</taxon>
        <taxon>Microbacteriaceae</taxon>
        <taxon>Mycetocola</taxon>
    </lineage>
</organism>
<name>A0A3L7AVC9_9MICO</name>
<accession>A0A3L7AVC9</accession>
<dbReference type="CDD" id="cd06171">
    <property type="entry name" value="Sigma70_r4"/>
    <property type="match status" value="1"/>
</dbReference>